<gene>
    <name evidence="2" type="ORF">KP509_31G029700</name>
</gene>
<feature type="region of interest" description="Disordered" evidence="1">
    <location>
        <begin position="158"/>
        <end position="259"/>
    </location>
</feature>
<keyword evidence="3" id="KW-1185">Reference proteome</keyword>
<reference evidence="2" key="1">
    <citation type="submission" date="2021-08" db="EMBL/GenBank/DDBJ databases">
        <title>WGS assembly of Ceratopteris richardii.</title>
        <authorList>
            <person name="Marchant D.B."/>
            <person name="Chen G."/>
            <person name="Jenkins J."/>
            <person name="Shu S."/>
            <person name="Leebens-Mack J."/>
            <person name="Grimwood J."/>
            <person name="Schmutz J."/>
            <person name="Soltis P."/>
            <person name="Soltis D."/>
            <person name="Chen Z.-H."/>
        </authorList>
    </citation>
    <scope>NUCLEOTIDE SEQUENCE</scope>
    <source>
        <strain evidence="2">Whitten #5841</strain>
        <tissue evidence="2">Leaf</tissue>
    </source>
</reference>
<dbReference type="EMBL" id="CM035436">
    <property type="protein sequence ID" value="KAH7288525.1"/>
    <property type="molecule type" value="Genomic_DNA"/>
</dbReference>
<dbReference type="PANTHER" id="PTHR47481">
    <property type="match status" value="1"/>
</dbReference>
<dbReference type="OrthoDB" id="1300516at2759"/>
<dbReference type="Pfam" id="PF14223">
    <property type="entry name" value="Retrotran_gag_2"/>
    <property type="match status" value="1"/>
</dbReference>
<dbReference type="PANTHER" id="PTHR47481:SF14">
    <property type="entry name" value="RETROTRANSPOSON COPIA-LIKE N-TERMINAL DOMAIN-CONTAINING PROTEIN"/>
    <property type="match status" value="1"/>
</dbReference>
<proteinExistence type="predicted"/>
<evidence type="ECO:0000256" key="1">
    <source>
        <dbReference type="SAM" id="MobiDB-lite"/>
    </source>
</evidence>
<evidence type="ECO:0000313" key="3">
    <source>
        <dbReference type="Proteomes" id="UP000825935"/>
    </source>
</evidence>
<evidence type="ECO:0000313" key="2">
    <source>
        <dbReference type="EMBL" id="KAH7288525.1"/>
    </source>
</evidence>
<comment type="caution">
    <text evidence="2">The sequence shown here is derived from an EMBL/GenBank/DDBJ whole genome shotgun (WGS) entry which is preliminary data.</text>
</comment>
<dbReference type="Proteomes" id="UP000825935">
    <property type="component" value="Chromosome 31"/>
</dbReference>
<accession>A0A8T2QYQ2</accession>
<dbReference type="AlphaFoldDB" id="A0A8T2QYQ2"/>
<name>A0A8T2QYQ2_CERRI</name>
<organism evidence="2 3">
    <name type="scientific">Ceratopteris richardii</name>
    <name type="common">Triangle waterfern</name>
    <dbReference type="NCBI Taxonomy" id="49495"/>
    <lineage>
        <taxon>Eukaryota</taxon>
        <taxon>Viridiplantae</taxon>
        <taxon>Streptophyta</taxon>
        <taxon>Embryophyta</taxon>
        <taxon>Tracheophyta</taxon>
        <taxon>Polypodiopsida</taxon>
        <taxon>Polypodiidae</taxon>
        <taxon>Polypodiales</taxon>
        <taxon>Pteridineae</taxon>
        <taxon>Pteridaceae</taxon>
        <taxon>Parkerioideae</taxon>
        <taxon>Ceratopteris</taxon>
    </lineage>
</organism>
<evidence type="ECO:0008006" key="4">
    <source>
        <dbReference type="Google" id="ProtNLM"/>
    </source>
</evidence>
<feature type="compositionally biased region" description="Basic and acidic residues" evidence="1">
    <location>
        <begin position="236"/>
        <end position="248"/>
    </location>
</feature>
<protein>
    <recommendedName>
        <fullName evidence="4">DUF4219 domain-containing protein</fullName>
    </recommendedName>
</protein>
<sequence>MEEAFWRFKPNQPSKIGGLIIHEFKGPEGKSQRYSDKLKKKNFRAWRFIMTNFLMGKGQWKYIKGENANALQLSDRNQTTEQRKEYEEWNQGAQKVMYWLSVSIQDSMIGHIQDAKTWKESWNSLVTLYETNTKAWKLQLKAKLHTLEKKGMLVFSAPDAFPSNSSNSNPWSGRLHGNFGPKKSSNTSKQGKEKLSTGSKTSISFEDIDGGSSGSKKSLDEELGLPSVKIPGVRKAHADDTRRSDPRPRRCGRMQNPVQ</sequence>